<feature type="compositionally biased region" description="Low complexity" evidence="3">
    <location>
        <begin position="563"/>
        <end position="598"/>
    </location>
</feature>
<feature type="domain" description="CRISPR type III-associated protein" evidence="4">
    <location>
        <begin position="28"/>
        <end position="201"/>
    </location>
</feature>
<feature type="compositionally biased region" description="Low complexity" evidence="3">
    <location>
        <begin position="377"/>
        <end position="397"/>
    </location>
</feature>
<reference evidence="5" key="1">
    <citation type="journal article" date="2014" name="Int. J. Syst. Evol. Microbiol.">
        <title>Complete genome sequence of Corynebacterium casei LMG S-19264T (=DSM 44701T), isolated from a smear-ripened cheese.</title>
        <authorList>
            <consortium name="US DOE Joint Genome Institute (JGI-PGF)"/>
            <person name="Walter F."/>
            <person name="Albersmeier A."/>
            <person name="Kalinowski J."/>
            <person name="Ruckert C."/>
        </authorList>
    </citation>
    <scope>NUCLEOTIDE SEQUENCE</scope>
    <source>
        <strain evidence="5">JCM 5016</strain>
    </source>
</reference>
<keyword evidence="6" id="KW-1185">Reference proteome</keyword>
<dbReference type="InterPro" id="IPR052216">
    <property type="entry name" value="CRISPR_Csm3_endoribonuclease"/>
</dbReference>
<evidence type="ECO:0000313" key="6">
    <source>
        <dbReference type="Proteomes" id="UP000623010"/>
    </source>
</evidence>
<dbReference type="RefSeq" id="WP_190057154.1">
    <property type="nucleotide sequence ID" value="NZ_BMWH01000006.1"/>
</dbReference>
<evidence type="ECO:0000313" key="5">
    <source>
        <dbReference type="EMBL" id="GGZ83495.1"/>
    </source>
</evidence>
<organism evidence="5 6">
    <name type="scientific">Streptomyces echinoruber</name>
    <dbReference type="NCBI Taxonomy" id="68898"/>
    <lineage>
        <taxon>Bacteria</taxon>
        <taxon>Bacillati</taxon>
        <taxon>Actinomycetota</taxon>
        <taxon>Actinomycetes</taxon>
        <taxon>Kitasatosporales</taxon>
        <taxon>Streptomycetaceae</taxon>
        <taxon>Streptomyces</taxon>
    </lineage>
</organism>
<dbReference type="Proteomes" id="UP000623010">
    <property type="component" value="Unassembled WGS sequence"/>
</dbReference>
<feature type="region of interest" description="Disordered" evidence="3">
    <location>
        <begin position="17"/>
        <end position="45"/>
    </location>
</feature>
<keyword evidence="1" id="KW-0051">Antiviral defense</keyword>
<evidence type="ECO:0000256" key="3">
    <source>
        <dbReference type="SAM" id="MobiDB-lite"/>
    </source>
</evidence>
<feature type="region of interest" description="Disordered" evidence="3">
    <location>
        <begin position="247"/>
        <end position="277"/>
    </location>
</feature>
<evidence type="ECO:0000256" key="1">
    <source>
        <dbReference type="ARBA" id="ARBA00023118"/>
    </source>
</evidence>
<reference evidence="5" key="2">
    <citation type="submission" date="2020-09" db="EMBL/GenBank/DDBJ databases">
        <authorList>
            <person name="Sun Q."/>
            <person name="Ohkuma M."/>
        </authorList>
    </citation>
    <scope>NUCLEOTIDE SEQUENCE</scope>
    <source>
        <strain evidence="5">JCM 5016</strain>
    </source>
</reference>
<dbReference type="PANTHER" id="PTHR35579">
    <property type="entry name" value="CRISPR SYSTEM CMS ENDORIBONUCLEASE CSM3"/>
    <property type="match status" value="1"/>
</dbReference>
<evidence type="ECO:0000256" key="2">
    <source>
        <dbReference type="ARBA" id="ARBA00093789"/>
    </source>
</evidence>
<feature type="domain" description="CRISPR type III-associated protein" evidence="4">
    <location>
        <begin position="293"/>
        <end position="527"/>
    </location>
</feature>
<proteinExistence type="predicted"/>
<feature type="region of interest" description="Disordered" evidence="3">
    <location>
        <begin position="377"/>
        <end position="401"/>
    </location>
</feature>
<feature type="region of interest" description="Disordered" evidence="3">
    <location>
        <begin position="553"/>
        <end position="598"/>
    </location>
</feature>
<dbReference type="CDD" id="cd09726">
    <property type="entry name" value="RAMP_I_III"/>
    <property type="match status" value="1"/>
</dbReference>
<dbReference type="EMBL" id="BMWH01000006">
    <property type="protein sequence ID" value="GGZ83495.1"/>
    <property type="molecule type" value="Genomic_DNA"/>
</dbReference>
<dbReference type="InterPro" id="IPR005537">
    <property type="entry name" value="RAMP_III_fam"/>
</dbReference>
<comment type="caution">
    <text evidence="5">The sequence shown here is derived from an EMBL/GenBank/DDBJ whole genome shotgun (WGS) entry which is preliminary data.</text>
</comment>
<dbReference type="Pfam" id="PF03787">
    <property type="entry name" value="RAMPs"/>
    <property type="match status" value="2"/>
</dbReference>
<sequence length="598" mass="62160">MIISLYQLTLTLDTPGAVSAPESRAAGGGGDDALPVARDHEGRPAVPATSLAGSLRAHAAAGGVDVLFLFGGTRKEPDPEDPRRERTVPVASPVRFLGTRTELPRSAPTTLHRTRNAIDRRRAAPAPNALFTRELLPPGTEITVWLRLDADPVAPGTPAKERTEAHERADRAAKKRAETLERILATWRPVVGGSRGTGHGRGRLTAVRRRTLDLTDPADRRRWLLKGGPSLFDDADDITQAVLGDRAAEREAAEREAAEGTGGEATERAGKGTHAAQAGAEDPLLLGRVLAFDVVDALHIGTGRTAEETEAAGDGRRGTKRFLLHRDHAGRPVVPGSTWKGLLRTRCEFILRSLGEDACAPLSPWTARAADTADATDTAGATGTTSAAGADGATGAAETPNAAGCDTCRVCHAFGHTGRRGRLVFLDSPLLAPDTPGSGAPGPAQVTSRNHVALDRVTSGAADGALYTHEVVEEARVELRILDEPPSPADASPPDPLFLDVLHLALYDLHTGALGVGHATTRGYGTLRGAENDGGATSPSRASTAQYLESAAHEARARIGQALSSPSSSSLSSSSLSSSSLSSSSPSSPSSPSSEAAV</sequence>
<accession>A0A918R3P9</accession>
<name>A0A918R3P9_9ACTN</name>
<protein>
    <recommendedName>
        <fullName evidence="4">CRISPR type III-associated protein domain-containing protein</fullName>
    </recommendedName>
</protein>
<gene>
    <name evidence="5" type="ORF">GCM10010389_21680</name>
</gene>
<dbReference type="PANTHER" id="PTHR35579:SF6">
    <property type="entry name" value="DUF324 DOMAIN-CONTAINING PROTEIN"/>
    <property type="match status" value="1"/>
</dbReference>
<feature type="compositionally biased region" description="Basic and acidic residues" evidence="3">
    <location>
        <begin position="247"/>
        <end position="258"/>
    </location>
</feature>
<evidence type="ECO:0000259" key="4">
    <source>
        <dbReference type="Pfam" id="PF03787"/>
    </source>
</evidence>
<dbReference type="GO" id="GO:0051607">
    <property type="term" value="P:defense response to virus"/>
    <property type="evidence" value="ECO:0007669"/>
    <property type="project" value="UniProtKB-KW"/>
</dbReference>
<dbReference type="AlphaFoldDB" id="A0A918R3P9"/>
<comment type="subunit">
    <text evidence="2">Part of the Csm effector complex that includes Cas10, Csm2, Csm3, Csm4 and Csm5.</text>
</comment>